<reference evidence="2 3" key="1">
    <citation type="journal article" date="2011" name="PLoS Genet.">
        <title>Genomic analysis of the necrotrophic fungal pathogens Sclerotinia sclerotiorum and Botrytis cinerea.</title>
        <authorList>
            <person name="Amselem J."/>
            <person name="Cuomo C.A."/>
            <person name="van Kan J.A."/>
            <person name="Viaud M."/>
            <person name="Benito E.P."/>
            <person name="Couloux A."/>
            <person name="Coutinho P.M."/>
            <person name="de Vries R.P."/>
            <person name="Dyer P.S."/>
            <person name="Fillinger S."/>
            <person name="Fournier E."/>
            <person name="Gout L."/>
            <person name="Hahn M."/>
            <person name="Kohn L."/>
            <person name="Lapalu N."/>
            <person name="Plummer K.M."/>
            <person name="Pradier J.M."/>
            <person name="Quevillon E."/>
            <person name="Sharon A."/>
            <person name="Simon A."/>
            <person name="ten Have A."/>
            <person name="Tudzynski B."/>
            <person name="Tudzynski P."/>
            <person name="Wincker P."/>
            <person name="Andrew M."/>
            <person name="Anthouard V."/>
            <person name="Beever R.E."/>
            <person name="Beffa R."/>
            <person name="Benoit I."/>
            <person name="Bouzid O."/>
            <person name="Brault B."/>
            <person name="Chen Z."/>
            <person name="Choquer M."/>
            <person name="Collemare J."/>
            <person name="Cotton P."/>
            <person name="Danchin E.G."/>
            <person name="Da Silva C."/>
            <person name="Gautier A."/>
            <person name="Giraud C."/>
            <person name="Giraud T."/>
            <person name="Gonzalez C."/>
            <person name="Grossetete S."/>
            <person name="Guldener U."/>
            <person name="Henrissat B."/>
            <person name="Howlett B.J."/>
            <person name="Kodira C."/>
            <person name="Kretschmer M."/>
            <person name="Lappartient A."/>
            <person name="Leroch M."/>
            <person name="Levis C."/>
            <person name="Mauceli E."/>
            <person name="Neuveglise C."/>
            <person name="Oeser B."/>
            <person name="Pearson M."/>
            <person name="Poulain J."/>
            <person name="Poussereau N."/>
            <person name="Quesneville H."/>
            <person name="Rascle C."/>
            <person name="Schumacher J."/>
            <person name="Segurens B."/>
            <person name="Sexton A."/>
            <person name="Silva E."/>
            <person name="Sirven C."/>
            <person name="Soanes D.M."/>
            <person name="Talbot N.J."/>
            <person name="Templeton M."/>
            <person name="Yandava C."/>
            <person name="Yarden O."/>
            <person name="Zeng Q."/>
            <person name="Rollins J.A."/>
            <person name="Lebrun M.H."/>
            <person name="Dickman M."/>
        </authorList>
    </citation>
    <scope>NUCLEOTIDE SEQUENCE [LARGE SCALE GENOMIC DNA]</scope>
    <source>
        <strain evidence="2 3">B05.10</strain>
    </source>
</reference>
<dbReference type="Proteomes" id="UP000001798">
    <property type="component" value="Chromosome 1"/>
</dbReference>
<sequence>MKLVLNSATVIATLLLTHLASAATLGQRAAETTYRGTCQTGTQVCAYDVDETVGDSCNCDTSQLCQGDGNACFYNDTPGVRFHCPCS</sequence>
<dbReference type="OrthoDB" id="3493172at2759"/>
<dbReference type="VEuPathDB" id="FungiDB:Bcin01g03900"/>
<dbReference type="KEGG" id="bfu:BCIN_01g03900"/>
<dbReference type="AlphaFoldDB" id="A0A384J539"/>
<dbReference type="RefSeq" id="XP_001548954.1">
    <property type="nucleotide sequence ID" value="XM_001548904.2"/>
</dbReference>
<proteinExistence type="predicted"/>
<evidence type="ECO:0000313" key="3">
    <source>
        <dbReference type="Proteomes" id="UP000001798"/>
    </source>
</evidence>
<feature type="signal peptide" evidence="1">
    <location>
        <begin position="1"/>
        <end position="22"/>
    </location>
</feature>
<keyword evidence="3" id="KW-1185">Reference proteome</keyword>
<reference evidence="2 3" key="3">
    <citation type="journal article" date="2017" name="Mol. Plant Pathol.">
        <title>A gapless genome sequence of the fungus Botrytis cinerea.</title>
        <authorList>
            <person name="Van Kan J.A."/>
            <person name="Stassen J.H."/>
            <person name="Mosbach A."/>
            <person name="Van Der Lee T.A."/>
            <person name="Faino L."/>
            <person name="Farmer A.D."/>
            <person name="Papasotiriou D.G."/>
            <person name="Zhou S."/>
            <person name="Seidl M.F."/>
            <person name="Cottam E."/>
            <person name="Edel D."/>
            <person name="Hahn M."/>
            <person name="Schwartz D.C."/>
            <person name="Dietrich R.A."/>
            <person name="Widdison S."/>
            <person name="Scalliet G."/>
        </authorList>
    </citation>
    <scope>NUCLEOTIDE SEQUENCE [LARGE SCALE GENOMIC DNA]</scope>
    <source>
        <strain evidence="2 3">B05.10</strain>
    </source>
</reference>
<protein>
    <submittedName>
        <fullName evidence="2">Uncharacterized protein</fullName>
    </submittedName>
</protein>
<feature type="chain" id="PRO_5017029468" evidence="1">
    <location>
        <begin position="23"/>
        <end position="87"/>
    </location>
</feature>
<accession>A0A384J539</accession>
<dbReference type="EMBL" id="CP009805">
    <property type="protein sequence ID" value="ATZ45642.1"/>
    <property type="molecule type" value="Genomic_DNA"/>
</dbReference>
<gene>
    <name evidence="2" type="ORF">BCIN_01g03900</name>
</gene>
<dbReference type="GeneID" id="5429446"/>
<keyword evidence="1" id="KW-0732">Signal</keyword>
<evidence type="ECO:0000256" key="1">
    <source>
        <dbReference type="SAM" id="SignalP"/>
    </source>
</evidence>
<evidence type="ECO:0000313" key="2">
    <source>
        <dbReference type="EMBL" id="ATZ45642.1"/>
    </source>
</evidence>
<organism evidence="2 3">
    <name type="scientific">Botryotinia fuckeliana (strain B05.10)</name>
    <name type="common">Noble rot fungus</name>
    <name type="synonym">Botrytis cinerea</name>
    <dbReference type="NCBI Taxonomy" id="332648"/>
    <lineage>
        <taxon>Eukaryota</taxon>
        <taxon>Fungi</taxon>
        <taxon>Dikarya</taxon>
        <taxon>Ascomycota</taxon>
        <taxon>Pezizomycotina</taxon>
        <taxon>Leotiomycetes</taxon>
        <taxon>Helotiales</taxon>
        <taxon>Sclerotiniaceae</taxon>
        <taxon>Botrytis</taxon>
    </lineage>
</organism>
<name>A0A384J539_BOTFB</name>
<reference evidence="2 3" key="2">
    <citation type="journal article" date="2012" name="Eukaryot. Cell">
        <title>Genome update of Botrytis cinerea strains B05.10 and T4.</title>
        <authorList>
            <person name="Staats M."/>
            <person name="van Kan J.A."/>
        </authorList>
    </citation>
    <scope>NUCLEOTIDE SEQUENCE [LARGE SCALE GENOMIC DNA]</scope>
    <source>
        <strain evidence="2 3">B05.10</strain>
    </source>
</reference>